<keyword evidence="3" id="KW-1003">Cell membrane</keyword>
<comment type="subcellular location">
    <subcellularLocation>
        <location evidence="1">Cell membrane</location>
        <topology evidence="1">Multi-pass membrane protein</topology>
    </subcellularLocation>
</comment>
<evidence type="ECO:0000313" key="15">
    <source>
        <dbReference type="Proteomes" id="UP000431092"/>
    </source>
</evidence>
<dbReference type="EMBL" id="WLVL01000021">
    <property type="protein sequence ID" value="MTB71607.1"/>
    <property type="molecule type" value="Genomic_DNA"/>
</dbReference>
<feature type="transmembrane region" description="Helical" evidence="10">
    <location>
        <begin position="374"/>
        <end position="393"/>
    </location>
</feature>
<name>A0A6I3ID02_9MICO</name>
<feature type="domain" description="SecDF P1 head subdomain" evidence="13">
    <location>
        <begin position="111"/>
        <end position="224"/>
    </location>
</feature>
<feature type="domain" description="Protein export membrane protein SecD/SecF C-terminal" evidence="12">
    <location>
        <begin position="226"/>
        <end position="402"/>
    </location>
</feature>
<keyword evidence="5" id="KW-0653">Protein transport</keyword>
<keyword evidence="6 10" id="KW-1133">Transmembrane helix</keyword>
<dbReference type="PANTHER" id="PTHR30081">
    <property type="entry name" value="PROTEIN-EXPORT MEMBRANE PROTEIN SEC"/>
    <property type="match status" value="1"/>
</dbReference>
<dbReference type="NCBIfam" id="TIGR01129">
    <property type="entry name" value="secD"/>
    <property type="match status" value="1"/>
</dbReference>
<evidence type="ECO:0000256" key="7">
    <source>
        <dbReference type="ARBA" id="ARBA00023010"/>
    </source>
</evidence>
<evidence type="ECO:0000256" key="8">
    <source>
        <dbReference type="ARBA" id="ARBA00023136"/>
    </source>
</evidence>
<dbReference type="InterPro" id="IPR048634">
    <property type="entry name" value="SecD_SecF_C"/>
</dbReference>
<dbReference type="GO" id="GO:0006886">
    <property type="term" value="P:intracellular protein transport"/>
    <property type="evidence" value="ECO:0007669"/>
    <property type="project" value="InterPro"/>
</dbReference>
<evidence type="ECO:0000256" key="10">
    <source>
        <dbReference type="SAM" id="Phobius"/>
    </source>
</evidence>
<dbReference type="InterPro" id="IPR054384">
    <property type="entry name" value="SecDF_P1_head"/>
</dbReference>
<dbReference type="Proteomes" id="UP000431092">
    <property type="component" value="Unassembled WGS sequence"/>
</dbReference>
<evidence type="ECO:0000256" key="4">
    <source>
        <dbReference type="ARBA" id="ARBA00022692"/>
    </source>
</evidence>
<dbReference type="InterPro" id="IPR022813">
    <property type="entry name" value="SecD/SecF_arch_bac"/>
</dbReference>
<dbReference type="InterPro" id="IPR001036">
    <property type="entry name" value="Acrflvin-R"/>
</dbReference>
<dbReference type="GO" id="GO:0015450">
    <property type="term" value="F:protein-transporting ATPase activity"/>
    <property type="evidence" value="ECO:0007669"/>
    <property type="project" value="InterPro"/>
</dbReference>
<dbReference type="SUPFAM" id="SSF82866">
    <property type="entry name" value="Multidrug efflux transporter AcrB transmembrane domain"/>
    <property type="match status" value="1"/>
</dbReference>
<feature type="transmembrane region" description="Helical" evidence="10">
    <location>
        <begin position="299"/>
        <end position="322"/>
    </location>
</feature>
<evidence type="ECO:0000256" key="6">
    <source>
        <dbReference type="ARBA" id="ARBA00022989"/>
    </source>
</evidence>
<keyword evidence="8 10" id="KW-0472">Membrane</keyword>
<evidence type="ECO:0000313" key="14">
    <source>
        <dbReference type="EMBL" id="MTB71607.1"/>
    </source>
</evidence>
<dbReference type="AlphaFoldDB" id="A0A6I3ID02"/>
<feature type="chain" id="PRO_5038743107" evidence="11">
    <location>
        <begin position="24"/>
        <end position="466"/>
    </location>
</feature>
<dbReference type="PRINTS" id="PR00702">
    <property type="entry name" value="ACRIFLAVINRP"/>
</dbReference>
<feature type="transmembrane region" description="Helical" evidence="10">
    <location>
        <begin position="271"/>
        <end position="293"/>
    </location>
</feature>
<dbReference type="GO" id="GO:0005886">
    <property type="term" value="C:plasma membrane"/>
    <property type="evidence" value="ECO:0007669"/>
    <property type="project" value="UniProtKB-SubCell"/>
</dbReference>
<evidence type="ECO:0000256" key="9">
    <source>
        <dbReference type="SAM" id="MobiDB-lite"/>
    </source>
</evidence>
<keyword evidence="2" id="KW-0813">Transport</keyword>
<feature type="transmembrane region" description="Helical" evidence="10">
    <location>
        <begin position="247"/>
        <end position="264"/>
    </location>
</feature>
<evidence type="ECO:0000259" key="13">
    <source>
        <dbReference type="Pfam" id="PF22599"/>
    </source>
</evidence>
<keyword evidence="7" id="KW-0811">Translocation</keyword>
<dbReference type="InterPro" id="IPR005791">
    <property type="entry name" value="SecD"/>
</dbReference>
<comment type="caution">
    <text evidence="14">The sequence shown here is derived from an EMBL/GenBank/DDBJ whole genome shotgun (WGS) entry which is preliminary data.</text>
</comment>
<dbReference type="Gene3D" id="1.20.1640.10">
    <property type="entry name" value="Multidrug efflux transporter AcrB transmembrane domain"/>
    <property type="match status" value="1"/>
</dbReference>
<evidence type="ECO:0000256" key="1">
    <source>
        <dbReference type="ARBA" id="ARBA00004651"/>
    </source>
</evidence>
<feature type="compositionally biased region" description="Low complexity" evidence="9">
    <location>
        <begin position="1"/>
        <end position="69"/>
    </location>
</feature>
<reference evidence="14 15" key="1">
    <citation type="submission" date="2019-11" db="EMBL/GenBank/DDBJ databases">
        <title>Whole genome sequencing identifies a novel species of the genus Arsenicicoccus isolated from human blood.</title>
        <authorList>
            <person name="Jeong J.H."/>
            <person name="Kweon O.J."/>
            <person name="Kim H.R."/>
            <person name="Kim T.-H."/>
            <person name="Ha S.-M."/>
            <person name="Lee M.-K."/>
        </authorList>
    </citation>
    <scope>NUCLEOTIDE SEQUENCE [LARGE SCALE GENOMIC DNA]</scope>
    <source>
        <strain evidence="14 15">MKL-02</strain>
    </source>
</reference>
<evidence type="ECO:0000256" key="11">
    <source>
        <dbReference type="SAM" id="SignalP"/>
    </source>
</evidence>
<feature type="region of interest" description="Disordered" evidence="9">
    <location>
        <begin position="1"/>
        <end position="71"/>
    </location>
</feature>
<dbReference type="Pfam" id="PF22599">
    <property type="entry name" value="SecDF_P1_head"/>
    <property type="match status" value="1"/>
</dbReference>
<keyword evidence="11" id="KW-0732">Signal</keyword>
<protein>
    <submittedName>
        <fullName evidence="14">Protein translocase subunit SecD</fullName>
    </submittedName>
</protein>
<dbReference type="NCBIfam" id="TIGR00916">
    <property type="entry name" value="2A0604s01"/>
    <property type="match status" value="1"/>
</dbReference>
<dbReference type="PANTHER" id="PTHR30081:SF1">
    <property type="entry name" value="PROTEIN TRANSLOCASE SUBUNIT SECD"/>
    <property type="match status" value="1"/>
</dbReference>
<sequence>PAVVPPAAAQAAPAATVSPSAPAATVSPSAPAATPSTPAATVSPSAPAATPSTPAATPTSSGTTPTNASDPAWVTPEVQAQYEALNCSDPNLDLKVTDDPKKPLVTCSTDRAAKYILGPAELEGQDIADATSGLQPNQAGGTGTEYGVNLTLTGDGGKKFADLSKRLLNLPPPRNQFASVLDGEVIVAPRITVPILDGRSSITGSFNATSSEALAQQLKFGALPMSFRVETQDTVSPTLGADQLSKGLLAGAIGFVLVMLYALVQYRALGLVTVASLIMAAALTYLCITLLGWSQNFRLSMAGVTGLILSIGMTADSFIVYFERVRDEIREGRSIPAAVEAGWQRAKGTVVISDAVNLIAAVVLYLLASSNVRGFAYTLGLTTIIDVIIVFFFTHPMLALLSRTRFFGQGHKLSGFDPGALGAKPARYIGRGRFRDPDAELEALDAERAAARQREGSYTKEGGAVL</sequence>
<evidence type="ECO:0000256" key="2">
    <source>
        <dbReference type="ARBA" id="ARBA00022448"/>
    </source>
</evidence>
<keyword evidence="15" id="KW-1185">Reference proteome</keyword>
<dbReference type="HAMAP" id="MF_01463_B">
    <property type="entry name" value="SecD_B"/>
    <property type="match status" value="1"/>
</dbReference>
<organism evidence="14 15">
    <name type="scientific">Arsenicicoccus cauae</name>
    <dbReference type="NCBI Taxonomy" id="2663847"/>
    <lineage>
        <taxon>Bacteria</taxon>
        <taxon>Bacillati</taxon>
        <taxon>Actinomycetota</taxon>
        <taxon>Actinomycetes</taxon>
        <taxon>Micrococcales</taxon>
        <taxon>Intrasporangiaceae</taxon>
        <taxon>Arsenicicoccus</taxon>
    </lineage>
</organism>
<gene>
    <name evidence="14" type="primary">secD</name>
    <name evidence="14" type="ORF">GGG17_06410</name>
</gene>
<accession>A0A6I3ID02</accession>
<proteinExistence type="inferred from homology"/>
<dbReference type="Gene3D" id="3.30.1360.200">
    <property type="match status" value="1"/>
</dbReference>
<evidence type="ECO:0000259" key="12">
    <source>
        <dbReference type="Pfam" id="PF02355"/>
    </source>
</evidence>
<evidence type="ECO:0000256" key="5">
    <source>
        <dbReference type="ARBA" id="ARBA00022927"/>
    </source>
</evidence>
<feature type="transmembrane region" description="Helical" evidence="10">
    <location>
        <begin position="350"/>
        <end position="368"/>
    </location>
</feature>
<feature type="signal peptide" evidence="11">
    <location>
        <begin position="1"/>
        <end position="23"/>
    </location>
</feature>
<evidence type="ECO:0000256" key="3">
    <source>
        <dbReference type="ARBA" id="ARBA00022475"/>
    </source>
</evidence>
<dbReference type="Pfam" id="PF02355">
    <property type="entry name" value="SecD_SecF_C"/>
    <property type="match status" value="1"/>
</dbReference>
<dbReference type="InterPro" id="IPR055344">
    <property type="entry name" value="SecD_SecF_C_bact"/>
</dbReference>
<feature type="non-terminal residue" evidence="14">
    <location>
        <position position="1"/>
    </location>
</feature>
<keyword evidence="4 10" id="KW-0812">Transmembrane</keyword>